<dbReference type="GO" id="GO:0005975">
    <property type="term" value="P:carbohydrate metabolic process"/>
    <property type="evidence" value="ECO:0007669"/>
    <property type="project" value="InterPro"/>
</dbReference>
<keyword evidence="9" id="KW-1185">Reference proteome</keyword>
<proteinExistence type="inferred from homology"/>
<evidence type="ECO:0000256" key="2">
    <source>
        <dbReference type="ARBA" id="ARBA00022801"/>
    </source>
</evidence>
<dbReference type="RefSeq" id="WP_135504074.1">
    <property type="nucleotide sequence ID" value="NZ_JACHHE010000003.1"/>
</dbReference>
<evidence type="ECO:0000313" key="9">
    <source>
        <dbReference type="Proteomes" id="UP000525923"/>
    </source>
</evidence>
<dbReference type="Gene3D" id="3.20.20.80">
    <property type="entry name" value="Glycosidases"/>
    <property type="match status" value="1"/>
</dbReference>
<keyword evidence="3 8" id="KW-0326">Glycosidase</keyword>
<dbReference type="InterPro" id="IPR001944">
    <property type="entry name" value="Glycoside_Hdrlase_35"/>
</dbReference>
<evidence type="ECO:0000256" key="4">
    <source>
        <dbReference type="PIRSR" id="PIRSR006336-1"/>
    </source>
</evidence>
<evidence type="ECO:0000259" key="7">
    <source>
        <dbReference type="Pfam" id="PF21467"/>
    </source>
</evidence>
<dbReference type="InterPro" id="IPR019801">
    <property type="entry name" value="Glyco_hydro_35_CS"/>
</dbReference>
<dbReference type="Pfam" id="PF01301">
    <property type="entry name" value="Glyco_hydro_35"/>
    <property type="match status" value="1"/>
</dbReference>
<dbReference type="InterPro" id="IPR017853">
    <property type="entry name" value="GH"/>
</dbReference>
<comment type="caution">
    <text evidence="8">The sequence shown here is derived from an EMBL/GenBank/DDBJ whole genome shotgun (WGS) entry which is preliminary data.</text>
</comment>
<feature type="active site" description="Proton donor" evidence="4">
    <location>
        <position position="156"/>
    </location>
</feature>
<dbReference type="PANTHER" id="PTHR23421">
    <property type="entry name" value="BETA-GALACTOSIDASE RELATED"/>
    <property type="match status" value="1"/>
</dbReference>
<dbReference type="InterPro" id="IPR008979">
    <property type="entry name" value="Galactose-bd-like_sf"/>
</dbReference>
<dbReference type="FunFam" id="3.20.20.80:FF:000115">
    <property type="entry name" value="Beta-galactosidase"/>
    <property type="match status" value="1"/>
</dbReference>
<dbReference type="SUPFAM" id="SSF49785">
    <property type="entry name" value="Galactose-binding domain-like"/>
    <property type="match status" value="1"/>
</dbReference>
<dbReference type="PIRSF" id="PIRSF006336">
    <property type="entry name" value="B-gal"/>
    <property type="match status" value="1"/>
</dbReference>
<dbReference type="EMBL" id="JACHHE010000003">
    <property type="protein sequence ID" value="MBB5180040.1"/>
    <property type="molecule type" value="Genomic_DNA"/>
</dbReference>
<accession>A0A7W8FTZ5</accession>
<feature type="domain" description="Glycoside hydrolase 35 catalytic" evidence="5">
    <location>
        <begin position="8"/>
        <end position="320"/>
    </location>
</feature>
<dbReference type="EC" id="3.2.1.23" evidence="8"/>
<dbReference type="PROSITE" id="PS01182">
    <property type="entry name" value="GLYCOSYL_HYDROL_F35"/>
    <property type="match status" value="1"/>
</dbReference>
<dbReference type="PRINTS" id="PR00742">
    <property type="entry name" value="GLHYDRLASE35"/>
</dbReference>
<dbReference type="GO" id="GO:0004565">
    <property type="term" value="F:beta-galactosidase activity"/>
    <property type="evidence" value="ECO:0007669"/>
    <property type="project" value="UniProtKB-EC"/>
</dbReference>
<evidence type="ECO:0000256" key="1">
    <source>
        <dbReference type="ARBA" id="ARBA00009809"/>
    </source>
</evidence>
<dbReference type="InterPro" id="IPR048912">
    <property type="entry name" value="BetaGal1-like_ABD1"/>
</dbReference>
<feature type="active site" description="Nucleophile" evidence="4">
    <location>
        <position position="230"/>
    </location>
</feature>
<comment type="similarity">
    <text evidence="1">Belongs to the glycosyl hydrolase 35 family.</text>
</comment>
<feature type="domain" description="Beta-galactosidase 1-like first all-beta" evidence="6">
    <location>
        <begin position="364"/>
        <end position="473"/>
    </location>
</feature>
<dbReference type="AlphaFoldDB" id="A0A7W8FTZ5"/>
<sequence>MLTVQNESFYFKGEPFQILSGGMHYFRTVPEQWEDRLLKLKALGLNTVETYIPWNFHEPKKGEFNFSGMADIERFIELAHRLGLYVILRPAPYICAEWEMGGLPSWLLKHKSLVMRSSHPSFLKHVSDYFAELLPKFKKHLYQNGGPVIAMQIENEYGAYGNDGAYLAFYKEQYEKHELDTFLFTSDGPDFIKQGSMPDVTTTLNFGSRVGEAFDALEAFKPGSPKMVAEFWIGWFDYWTGEHTVRSGEDVSAVFKEIMEKNISVNFYMFHGGTNFGFMNGANHYDIYYPTITSYDYDSLLTEGGAITEKYKAVKKVLSEYREVPADFVEAPSAKAYGEVMLTESVSLFDVLEAISGKAEHIVPLAMEDIDQSYGYTLYRTTVNRQGALKFNSSNIRDRGFIYINGRCVATTYINDTEKELVLDFPEAVNTLEILVENMGRANYGEHLTDPKGLVKNPWLGEQYFFHWEMFKVELDRLPEVYGINQDQRFPKFYRGSFDAADGLDTYVDLHGFTKGNVFINGFNLGRYWNTAGPQQRLYLPGPLLKNENNEIVVLELENTATDQIQLLDQPKLG</sequence>
<name>A0A7W8FTZ5_9BACL</name>
<evidence type="ECO:0000256" key="3">
    <source>
        <dbReference type="ARBA" id="ARBA00023295"/>
    </source>
</evidence>
<dbReference type="InterPro" id="IPR031330">
    <property type="entry name" value="Gly_Hdrlase_35_cat"/>
</dbReference>
<dbReference type="SUPFAM" id="SSF51445">
    <property type="entry name" value="(Trans)glycosidases"/>
    <property type="match status" value="1"/>
</dbReference>
<dbReference type="InterPro" id="IPR026283">
    <property type="entry name" value="B-gal_1-like"/>
</dbReference>
<dbReference type="Pfam" id="PF21467">
    <property type="entry name" value="BetaGal_gal-bd"/>
    <property type="match status" value="1"/>
</dbReference>
<reference evidence="8 9" key="1">
    <citation type="submission" date="2020-08" db="EMBL/GenBank/DDBJ databases">
        <title>Genomic Encyclopedia of Type Strains, Phase IV (KMG-IV): sequencing the most valuable type-strain genomes for metagenomic binning, comparative biology and taxonomic classification.</title>
        <authorList>
            <person name="Goeker M."/>
        </authorList>
    </citation>
    <scope>NUCLEOTIDE SEQUENCE [LARGE SCALE GENOMIC DNA]</scope>
    <source>
        <strain evidence="8 9">DSM 15895</strain>
    </source>
</reference>
<dbReference type="Gene3D" id="2.60.120.260">
    <property type="entry name" value="Galactose-binding domain-like"/>
    <property type="match status" value="2"/>
</dbReference>
<organism evidence="8 9">
    <name type="scientific">Planococcus koreensis</name>
    <dbReference type="NCBI Taxonomy" id="112331"/>
    <lineage>
        <taxon>Bacteria</taxon>
        <taxon>Bacillati</taxon>
        <taxon>Bacillota</taxon>
        <taxon>Bacilli</taxon>
        <taxon>Bacillales</taxon>
        <taxon>Caryophanaceae</taxon>
        <taxon>Planococcus</taxon>
    </lineage>
</organism>
<dbReference type="Proteomes" id="UP000525923">
    <property type="component" value="Unassembled WGS sequence"/>
</dbReference>
<feature type="domain" description="Beta-galactosidase galactose-binding" evidence="7">
    <location>
        <begin position="491"/>
        <end position="550"/>
    </location>
</feature>
<evidence type="ECO:0000259" key="6">
    <source>
        <dbReference type="Pfam" id="PF21317"/>
    </source>
</evidence>
<gene>
    <name evidence="8" type="ORF">HNQ44_001464</name>
</gene>
<dbReference type="OrthoDB" id="9813184at2"/>
<protein>
    <submittedName>
        <fullName evidence="8">Beta-galactosidase</fullName>
        <ecNumber evidence="8">3.2.1.23</ecNumber>
    </submittedName>
</protein>
<evidence type="ECO:0000313" key="8">
    <source>
        <dbReference type="EMBL" id="MBB5180040.1"/>
    </source>
</evidence>
<evidence type="ECO:0000259" key="5">
    <source>
        <dbReference type="Pfam" id="PF01301"/>
    </source>
</evidence>
<dbReference type="Pfam" id="PF21317">
    <property type="entry name" value="BetaGal_ABD_1"/>
    <property type="match status" value="1"/>
</dbReference>
<dbReference type="InterPro" id="IPR048913">
    <property type="entry name" value="BetaGal_gal-bd"/>
</dbReference>
<keyword evidence="2 8" id="KW-0378">Hydrolase</keyword>